<feature type="non-terminal residue" evidence="1">
    <location>
        <position position="54"/>
    </location>
</feature>
<sequence>MVAIGFGVAVLMLLAYSIRTKIFPPVLFLFRKENSIHYVIEEYLKEHGPLPAAA</sequence>
<comment type="caution">
    <text evidence="1">The sequence shown here is derived from an EMBL/GenBank/DDBJ whole genome shotgun (WGS) entry which is preliminary data.</text>
</comment>
<evidence type="ECO:0000313" key="2">
    <source>
        <dbReference type="Proteomes" id="UP000265520"/>
    </source>
</evidence>
<keyword evidence="1" id="KW-0808">Transferase</keyword>
<accession>A0A392Q7T3</accession>
<dbReference type="EMBL" id="LXQA010117371">
    <property type="protein sequence ID" value="MCI19952.1"/>
    <property type="molecule type" value="Genomic_DNA"/>
</dbReference>
<keyword evidence="2" id="KW-1185">Reference proteome</keyword>
<name>A0A392Q7T3_9FABA</name>
<dbReference type="GO" id="GO:0016301">
    <property type="term" value="F:kinase activity"/>
    <property type="evidence" value="ECO:0007669"/>
    <property type="project" value="UniProtKB-KW"/>
</dbReference>
<dbReference type="Proteomes" id="UP000265520">
    <property type="component" value="Unassembled WGS sequence"/>
</dbReference>
<keyword evidence="1" id="KW-0418">Kinase</keyword>
<protein>
    <submittedName>
        <fullName evidence="1">Receptor-like protein kinase</fullName>
    </submittedName>
</protein>
<proteinExistence type="predicted"/>
<evidence type="ECO:0000313" key="1">
    <source>
        <dbReference type="EMBL" id="MCI19952.1"/>
    </source>
</evidence>
<organism evidence="1 2">
    <name type="scientific">Trifolium medium</name>
    <dbReference type="NCBI Taxonomy" id="97028"/>
    <lineage>
        <taxon>Eukaryota</taxon>
        <taxon>Viridiplantae</taxon>
        <taxon>Streptophyta</taxon>
        <taxon>Embryophyta</taxon>
        <taxon>Tracheophyta</taxon>
        <taxon>Spermatophyta</taxon>
        <taxon>Magnoliopsida</taxon>
        <taxon>eudicotyledons</taxon>
        <taxon>Gunneridae</taxon>
        <taxon>Pentapetalae</taxon>
        <taxon>rosids</taxon>
        <taxon>fabids</taxon>
        <taxon>Fabales</taxon>
        <taxon>Fabaceae</taxon>
        <taxon>Papilionoideae</taxon>
        <taxon>50 kb inversion clade</taxon>
        <taxon>NPAAA clade</taxon>
        <taxon>Hologalegina</taxon>
        <taxon>IRL clade</taxon>
        <taxon>Trifolieae</taxon>
        <taxon>Trifolium</taxon>
    </lineage>
</organism>
<keyword evidence="1" id="KW-0675">Receptor</keyword>
<dbReference type="AlphaFoldDB" id="A0A392Q7T3"/>
<reference evidence="1 2" key="1">
    <citation type="journal article" date="2018" name="Front. Plant Sci.">
        <title>Red Clover (Trifolium pratense) and Zigzag Clover (T. medium) - A Picture of Genomic Similarities and Differences.</title>
        <authorList>
            <person name="Dluhosova J."/>
            <person name="Istvanek J."/>
            <person name="Nedelnik J."/>
            <person name="Repkova J."/>
        </authorList>
    </citation>
    <scope>NUCLEOTIDE SEQUENCE [LARGE SCALE GENOMIC DNA]</scope>
    <source>
        <strain evidence="2">cv. 10/8</strain>
        <tissue evidence="1">Leaf</tissue>
    </source>
</reference>